<organism evidence="1 2">
    <name type="scientific">Desulfonema magnum</name>
    <dbReference type="NCBI Taxonomy" id="45655"/>
    <lineage>
        <taxon>Bacteria</taxon>
        <taxon>Pseudomonadati</taxon>
        <taxon>Thermodesulfobacteriota</taxon>
        <taxon>Desulfobacteria</taxon>
        <taxon>Desulfobacterales</taxon>
        <taxon>Desulfococcaceae</taxon>
        <taxon>Desulfonema</taxon>
    </lineage>
</organism>
<proteinExistence type="predicted"/>
<name>A0A975BK11_9BACT</name>
<protein>
    <submittedName>
        <fullName evidence="1">Uncharacterized protein</fullName>
    </submittedName>
</protein>
<evidence type="ECO:0000313" key="1">
    <source>
        <dbReference type="EMBL" id="QTA86896.1"/>
    </source>
</evidence>
<dbReference type="Proteomes" id="UP000663722">
    <property type="component" value="Chromosome"/>
</dbReference>
<accession>A0A975BK11</accession>
<keyword evidence="2" id="KW-1185">Reference proteome</keyword>
<dbReference type="KEGG" id="dmm:dnm_029210"/>
<dbReference type="EMBL" id="CP061800">
    <property type="protein sequence ID" value="QTA86896.1"/>
    <property type="molecule type" value="Genomic_DNA"/>
</dbReference>
<dbReference type="AlphaFoldDB" id="A0A975BK11"/>
<evidence type="ECO:0000313" key="2">
    <source>
        <dbReference type="Proteomes" id="UP000663722"/>
    </source>
</evidence>
<reference evidence="1" key="1">
    <citation type="journal article" date="2021" name="Microb. Physiol.">
        <title>Proteogenomic Insights into the Physiology of Marine, Sulfate-Reducing, Filamentous Desulfonema limicola and Desulfonema magnum.</title>
        <authorList>
            <person name="Schnaars V."/>
            <person name="Wohlbrand L."/>
            <person name="Scheve S."/>
            <person name="Hinrichs C."/>
            <person name="Reinhardt R."/>
            <person name="Rabus R."/>
        </authorList>
    </citation>
    <scope>NUCLEOTIDE SEQUENCE</scope>
    <source>
        <strain evidence="1">4be13</strain>
    </source>
</reference>
<sequence>MILKTGIMMLKMLMRIQIRIVRMVSKLIVRTVVIKNRVHGNTSF</sequence>
<gene>
    <name evidence="1" type="ORF">dnm_029210</name>
</gene>